<sequence>MALSPQPKVTHRSAIDLLLPPLLPATVLSSIACHSAIFNSNTYTLRSSTPRCRLLPCLAFCCTLLSFCFAFSLPVPLSPSEPVASGAESVGVCYPCYSKRSTGSSLHQDEPWFGALGFDAPFATFPLLL</sequence>
<gene>
    <name evidence="2" type="ORF">OPV22_014253</name>
</gene>
<name>A0AAV8QXB9_ENSVE</name>
<keyword evidence="1" id="KW-0472">Membrane</keyword>
<dbReference type="EMBL" id="JAQQAF010000004">
    <property type="protein sequence ID" value="KAJ8492532.1"/>
    <property type="molecule type" value="Genomic_DNA"/>
</dbReference>
<protein>
    <submittedName>
        <fullName evidence="2">Uncharacterized protein</fullName>
    </submittedName>
</protein>
<comment type="caution">
    <text evidence="2">The sequence shown here is derived from an EMBL/GenBank/DDBJ whole genome shotgun (WGS) entry which is preliminary data.</text>
</comment>
<dbReference type="Proteomes" id="UP001222027">
    <property type="component" value="Unassembled WGS sequence"/>
</dbReference>
<evidence type="ECO:0000256" key="1">
    <source>
        <dbReference type="SAM" id="Phobius"/>
    </source>
</evidence>
<feature type="transmembrane region" description="Helical" evidence="1">
    <location>
        <begin position="54"/>
        <end position="73"/>
    </location>
</feature>
<reference evidence="2 3" key="1">
    <citation type="submission" date="2022-12" db="EMBL/GenBank/DDBJ databases">
        <title>Chromosome-scale assembly of the Ensete ventricosum genome.</title>
        <authorList>
            <person name="Dussert Y."/>
            <person name="Stocks J."/>
            <person name="Wendawek A."/>
            <person name="Woldeyes F."/>
            <person name="Nichols R.A."/>
            <person name="Borrell J.S."/>
        </authorList>
    </citation>
    <scope>NUCLEOTIDE SEQUENCE [LARGE SCALE GENOMIC DNA]</scope>
    <source>
        <strain evidence="3">cv. Maze</strain>
        <tissue evidence="2">Seeds</tissue>
    </source>
</reference>
<keyword evidence="1" id="KW-0812">Transmembrane</keyword>
<organism evidence="2 3">
    <name type="scientific">Ensete ventricosum</name>
    <name type="common">Abyssinian banana</name>
    <name type="synonym">Musa ensete</name>
    <dbReference type="NCBI Taxonomy" id="4639"/>
    <lineage>
        <taxon>Eukaryota</taxon>
        <taxon>Viridiplantae</taxon>
        <taxon>Streptophyta</taxon>
        <taxon>Embryophyta</taxon>
        <taxon>Tracheophyta</taxon>
        <taxon>Spermatophyta</taxon>
        <taxon>Magnoliopsida</taxon>
        <taxon>Liliopsida</taxon>
        <taxon>Zingiberales</taxon>
        <taxon>Musaceae</taxon>
        <taxon>Ensete</taxon>
    </lineage>
</organism>
<proteinExistence type="predicted"/>
<dbReference type="AlphaFoldDB" id="A0AAV8QXB9"/>
<keyword evidence="1" id="KW-1133">Transmembrane helix</keyword>
<accession>A0AAV8QXB9</accession>
<feature type="transmembrane region" description="Helical" evidence="1">
    <location>
        <begin position="22"/>
        <end position="42"/>
    </location>
</feature>
<evidence type="ECO:0000313" key="3">
    <source>
        <dbReference type="Proteomes" id="UP001222027"/>
    </source>
</evidence>
<keyword evidence="3" id="KW-1185">Reference proteome</keyword>
<evidence type="ECO:0000313" key="2">
    <source>
        <dbReference type="EMBL" id="KAJ8492532.1"/>
    </source>
</evidence>